<sequence length="38" mass="3581">MAPGDPGSMPRDAVVQVPPSALSVVCGPPPGGRGGGLP</sequence>
<keyword evidence="2" id="KW-1185">Reference proteome</keyword>
<gene>
    <name evidence="1" type="ORF">CKAH01_01869</name>
</gene>
<protein>
    <submittedName>
        <fullName evidence="1">Uncharacterized protein</fullName>
    </submittedName>
</protein>
<evidence type="ECO:0000313" key="2">
    <source>
        <dbReference type="Proteomes" id="UP001281614"/>
    </source>
</evidence>
<dbReference type="AlphaFoldDB" id="A0AAD9Y4J6"/>
<evidence type="ECO:0000313" key="1">
    <source>
        <dbReference type="EMBL" id="KAK2735488.1"/>
    </source>
</evidence>
<organism evidence="1 2">
    <name type="scientific">Colletotrichum kahawae</name>
    <name type="common">Coffee berry disease fungus</name>
    <dbReference type="NCBI Taxonomy" id="34407"/>
    <lineage>
        <taxon>Eukaryota</taxon>
        <taxon>Fungi</taxon>
        <taxon>Dikarya</taxon>
        <taxon>Ascomycota</taxon>
        <taxon>Pezizomycotina</taxon>
        <taxon>Sordariomycetes</taxon>
        <taxon>Hypocreomycetidae</taxon>
        <taxon>Glomerellales</taxon>
        <taxon>Glomerellaceae</taxon>
        <taxon>Colletotrichum</taxon>
        <taxon>Colletotrichum gloeosporioides species complex</taxon>
    </lineage>
</organism>
<reference evidence="1" key="1">
    <citation type="submission" date="2023-02" db="EMBL/GenBank/DDBJ databases">
        <title>Colletotrichum kahawae CIFC_Que2 genome sequencing and assembly.</title>
        <authorList>
            <person name="Baroncelli R."/>
        </authorList>
    </citation>
    <scope>NUCLEOTIDE SEQUENCE</scope>
    <source>
        <strain evidence="1">CIFC_Que2</strain>
    </source>
</reference>
<proteinExistence type="predicted"/>
<name>A0AAD9Y4J6_COLKA</name>
<accession>A0AAD9Y4J6</accession>
<comment type="caution">
    <text evidence="1">The sequence shown here is derived from an EMBL/GenBank/DDBJ whole genome shotgun (WGS) entry which is preliminary data.</text>
</comment>
<dbReference type="EMBL" id="VYYT01000444">
    <property type="protein sequence ID" value="KAK2735488.1"/>
    <property type="molecule type" value="Genomic_DNA"/>
</dbReference>
<dbReference type="Proteomes" id="UP001281614">
    <property type="component" value="Unassembled WGS sequence"/>
</dbReference>